<dbReference type="HOGENOM" id="CLU_1014900_0_0_5"/>
<dbReference type="PROSITE" id="PS51677">
    <property type="entry name" value="NODB"/>
    <property type="match status" value="1"/>
</dbReference>
<evidence type="ECO:0000313" key="9">
    <source>
        <dbReference type="Proteomes" id="UP000018922"/>
    </source>
</evidence>
<organism evidence="8 9">
    <name type="scientific">Magnetospirillum gryphiswaldense (strain DSM 6361 / JCM 21280 / NBRC 15271 / MSR-1)</name>
    <dbReference type="NCBI Taxonomy" id="431944"/>
    <lineage>
        <taxon>Bacteria</taxon>
        <taxon>Pseudomonadati</taxon>
        <taxon>Pseudomonadota</taxon>
        <taxon>Alphaproteobacteria</taxon>
        <taxon>Rhodospirillales</taxon>
        <taxon>Rhodospirillaceae</taxon>
        <taxon>Magnetospirillum</taxon>
    </lineage>
</organism>
<evidence type="ECO:0000256" key="6">
    <source>
        <dbReference type="ARBA" id="ARBA00032976"/>
    </source>
</evidence>
<dbReference type="InterPro" id="IPR002509">
    <property type="entry name" value="NODB_dom"/>
</dbReference>
<evidence type="ECO:0000259" key="7">
    <source>
        <dbReference type="PROSITE" id="PS51677"/>
    </source>
</evidence>
<evidence type="ECO:0000256" key="2">
    <source>
        <dbReference type="ARBA" id="ARBA00004613"/>
    </source>
</evidence>
<dbReference type="eggNOG" id="COG0726">
    <property type="taxonomic scope" value="Bacteria"/>
</dbReference>
<evidence type="ECO:0000256" key="5">
    <source>
        <dbReference type="ARBA" id="ARBA00022729"/>
    </source>
</evidence>
<dbReference type="Pfam" id="PF01522">
    <property type="entry name" value="Polysacc_deac_1"/>
    <property type="match status" value="1"/>
</dbReference>
<evidence type="ECO:0000256" key="4">
    <source>
        <dbReference type="ARBA" id="ARBA00020071"/>
    </source>
</evidence>
<dbReference type="InterPro" id="IPR051398">
    <property type="entry name" value="Polysacch_Deacetylase"/>
</dbReference>
<evidence type="ECO:0000256" key="1">
    <source>
        <dbReference type="ARBA" id="ARBA00003236"/>
    </source>
</evidence>
<keyword evidence="9" id="KW-1185">Reference proteome</keyword>
<comment type="similarity">
    <text evidence="3">Belongs to the polysaccharide deacetylase family.</text>
</comment>
<dbReference type="PANTHER" id="PTHR34216:SF3">
    <property type="entry name" value="POLY-BETA-1,6-N-ACETYL-D-GLUCOSAMINE N-DEACETYLASE"/>
    <property type="match status" value="1"/>
</dbReference>
<dbReference type="GO" id="GO:0005975">
    <property type="term" value="P:carbohydrate metabolic process"/>
    <property type="evidence" value="ECO:0007669"/>
    <property type="project" value="InterPro"/>
</dbReference>
<dbReference type="InterPro" id="IPR011330">
    <property type="entry name" value="Glyco_hydro/deAcase_b/a-brl"/>
</dbReference>
<dbReference type="Proteomes" id="UP000018922">
    <property type="component" value="Chromosome I"/>
</dbReference>
<evidence type="ECO:0000313" key="8">
    <source>
        <dbReference type="EMBL" id="CDL00602.1"/>
    </source>
</evidence>
<evidence type="ECO:0000256" key="3">
    <source>
        <dbReference type="ARBA" id="ARBA00010973"/>
    </source>
</evidence>
<feature type="domain" description="NodB homology" evidence="7">
    <location>
        <begin position="70"/>
        <end position="274"/>
    </location>
</feature>
<name>V6F5F4_MAGGM</name>
<dbReference type="GO" id="GO:0016810">
    <property type="term" value="F:hydrolase activity, acting on carbon-nitrogen (but not peptide) bonds"/>
    <property type="evidence" value="ECO:0007669"/>
    <property type="project" value="InterPro"/>
</dbReference>
<comment type="subcellular location">
    <subcellularLocation>
        <location evidence="2">Secreted</location>
    </subcellularLocation>
</comment>
<dbReference type="Gene3D" id="3.20.20.370">
    <property type="entry name" value="Glycoside hydrolase/deacetylase"/>
    <property type="match status" value="1"/>
</dbReference>
<comment type="function">
    <text evidence="1">Is involved in generating a small heat-stable compound (Nod), an acylated oligomer of N-acetylglucosamine, that stimulates mitosis in various plant protoplasts.</text>
</comment>
<dbReference type="GO" id="GO:0005576">
    <property type="term" value="C:extracellular region"/>
    <property type="evidence" value="ECO:0007669"/>
    <property type="project" value="UniProtKB-SubCell"/>
</dbReference>
<dbReference type="CDD" id="cd10918">
    <property type="entry name" value="CE4_NodB_like_5s_6s"/>
    <property type="match status" value="1"/>
</dbReference>
<dbReference type="AlphaFoldDB" id="V6F5F4"/>
<dbReference type="STRING" id="1430440.MGMSRv2__3387"/>
<reference evidence="8 9" key="1">
    <citation type="journal article" date="2014" name="Genome Announc.">
        <title>Complete genome sequence of Magnetospirillum gryphiswaldense MSR-1.</title>
        <authorList>
            <person name="Wang X."/>
            <person name="Wang Q."/>
            <person name="Zhang W."/>
            <person name="Wang Y."/>
            <person name="Li L."/>
            <person name="Wen T."/>
            <person name="Zhang T."/>
            <person name="Zhang Y."/>
            <person name="Xu J."/>
            <person name="Hu J."/>
            <person name="Li S."/>
            <person name="Liu L."/>
            <person name="Liu J."/>
            <person name="Jiang W."/>
            <person name="Tian J."/>
            <person name="Li Y."/>
            <person name="Schuler D."/>
            <person name="Wang L."/>
            <person name="Li J."/>
        </authorList>
    </citation>
    <scope>NUCLEOTIDE SEQUENCE [LARGE SCALE GENOMIC DNA]</scope>
    <source>
        <strain evidence="9">DSM 6361 / JCM 21280 / NBRC 15271 / MSR-1</strain>
    </source>
</reference>
<dbReference type="KEGG" id="mgy:MGMSRv2__3387"/>
<proteinExistence type="inferred from homology"/>
<accession>V6F5F4</accession>
<protein>
    <recommendedName>
        <fullName evidence="4">Chitooligosaccharide deacetylase</fullName>
    </recommendedName>
    <alternativeName>
        <fullName evidence="6">Nodulation protein B</fullName>
    </alternativeName>
</protein>
<keyword evidence="5" id="KW-0732">Signal</keyword>
<gene>
    <name evidence="8" type="ordered locus">MGMSRv2__3387</name>
</gene>
<dbReference type="EMBL" id="HG794546">
    <property type="protein sequence ID" value="CDL00602.1"/>
    <property type="molecule type" value="Genomic_DNA"/>
</dbReference>
<dbReference type="SUPFAM" id="SSF88713">
    <property type="entry name" value="Glycoside hydrolase/deacetylase"/>
    <property type="match status" value="1"/>
</dbReference>
<sequence>MSDLRSLIAPVWLAAWRGVCAVVPPRGYRTLLFHDVPSPQRPVFAALVRRLLADGRLITPAQAAASPRPGGILLSFDDGFQSNLEVAETILAPLGIQALFFICPGLTQLSGAAQSAAIAANVFDGKRAAGDLRILDWDGVERLKALGQEIGSHTLDHKRLTALSPDARAEQIEGAAQAFRQRLGAVPDWFAYTFGDAWSVDAPSLAAIAALHRFCRSGVRGANHAAVSPFALRADHVELGGGDAWRRLAVEGGLDPLYRKARAHLDGLAAGLKA</sequence>
<dbReference type="PANTHER" id="PTHR34216">
    <property type="match status" value="1"/>
</dbReference>